<keyword evidence="3" id="KW-1185">Reference proteome</keyword>
<comment type="caution">
    <text evidence="2">The sequence shown here is derived from an EMBL/GenBank/DDBJ whole genome shotgun (WGS) entry which is preliminary data.</text>
</comment>
<proteinExistence type="predicted"/>
<name>A0A8J3CTH0_9PROT</name>
<evidence type="ECO:0000313" key="3">
    <source>
        <dbReference type="Proteomes" id="UP000634004"/>
    </source>
</evidence>
<evidence type="ECO:0000313" key="2">
    <source>
        <dbReference type="EMBL" id="GHB00531.1"/>
    </source>
</evidence>
<reference evidence="2" key="1">
    <citation type="journal article" date="2014" name="Int. J. Syst. Evol. Microbiol.">
        <title>Complete genome sequence of Corynebacterium casei LMG S-19264T (=DSM 44701T), isolated from a smear-ripened cheese.</title>
        <authorList>
            <consortium name="US DOE Joint Genome Institute (JGI-PGF)"/>
            <person name="Walter F."/>
            <person name="Albersmeier A."/>
            <person name="Kalinowski J."/>
            <person name="Ruckert C."/>
        </authorList>
    </citation>
    <scope>NUCLEOTIDE SEQUENCE</scope>
    <source>
        <strain evidence="2">KCTC 32513</strain>
    </source>
</reference>
<sequence>MKRVLLILAATVAFATPALAQEKPANCALWSELSADTIKRDTRTKGPQRAVVVDALTKYSNAQAKLAEAGMAQNYQQGKAFGYTKEKMDELTATTLAAMRQGFHTSTMDKNKLYMDHVIIVNNCALGAKSEAEFGQSKAQMIGALEQMVAWAQS</sequence>
<dbReference type="EMBL" id="BMZH01000011">
    <property type="protein sequence ID" value="GHB00531.1"/>
    <property type="molecule type" value="Genomic_DNA"/>
</dbReference>
<reference evidence="2" key="2">
    <citation type="submission" date="2020-09" db="EMBL/GenBank/DDBJ databases">
        <authorList>
            <person name="Sun Q."/>
            <person name="Kim S."/>
        </authorList>
    </citation>
    <scope>NUCLEOTIDE SEQUENCE</scope>
    <source>
        <strain evidence="2">KCTC 32513</strain>
    </source>
</reference>
<keyword evidence="1" id="KW-0732">Signal</keyword>
<feature type="signal peptide" evidence="1">
    <location>
        <begin position="1"/>
        <end position="20"/>
    </location>
</feature>
<dbReference type="AlphaFoldDB" id="A0A8J3CTH0"/>
<dbReference type="RefSeq" id="WP_189498807.1">
    <property type="nucleotide sequence ID" value="NZ_BMZH01000011.1"/>
</dbReference>
<gene>
    <name evidence="2" type="ORF">GCM10009069_24220</name>
</gene>
<dbReference type="Proteomes" id="UP000634004">
    <property type="component" value="Unassembled WGS sequence"/>
</dbReference>
<evidence type="ECO:0000256" key="1">
    <source>
        <dbReference type="SAM" id="SignalP"/>
    </source>
</evidence>
<feature type="chain" id="PRO_5035295540" evidence="1">
    <location>
        <begin position="21"/>
        <end position="154"/>
    </location>
</feature>
<organism evidence="2 3">
    <name type="scientific">Algimonas arctica</name>
    <dbReference type="NCBI Taxonomy" id="1479486"/>
    <lineage>
        <taxon>Bacteria</taxon>
        <taxon>Pseudomonadati</taxon>
        <taxon>Pseudomonadota</taxon>
        <taxon>Alphaproteobacteria</taxon>
        <taxon>Maricaulales</taxon>
        <taxon>Robiginitomaculaceae</taxon>
        <taxon>Algimonas</taxon>
    </lineage>
</organism>
<protein>
    <submittedName>
        <fullName evidence="2">Uncharacterized protein</fullName>
    </submittedName>
</protein>
<accession>A0A8J3CTH0</accession>